<name>L1IJW1_GUITC</name>
<dbReference type="InterPro" id="IPR012677">
    <property type="entry name" value="Nucleotide-bd_a/b_plait_sf"/>
</dbReference>
<dbReference type="Gene3D" id="3.40.50.150">
    <property type="entry name" value="Vaccinia Virus protein VP39"/>
    <property type="match status" value="1"/>
</dbReference>
<dbReference type="HOGENOM" id="CLU_541266_0_0_1"/>
<organism evidence="4">
    <name type="scientific">Guillardia theta (strain CCMP2712)</name>
    <name type="common">Cryptophyte</name>
    <dbReference type="NCBI Taxonomy" id="905079"/>
    <lineage>
        <taxon>Eukaryota</taxon>
        <taxon>Cryptophyceae</taxon>
        <taxon>Pyrenomonadales</taxon>
        <taxon>Geminigeraceae</taxon>
        <taxon>Guillardia</taxon>
    </lineage>
</organism>
<dbReference type="InterPro" id="IPR035979">
    <property type="entry name" value="RBD_domain_sf"/>
</dbReference>
<evidence type="ECO:0000313" key="5">
    <source>
        <dbReference type="EnsemblProtists" id="EKX36095"/>
    </source>
</evidence>
<dbReference type="Proteomes" id="UP000011087">
    <property type="component" value="Unassembled WGS sequence"/>
</dbReference>
<protein>
    <recommendedName>
        <fullName evidence="3">RRM domain-containing protein</fullName>
    </recommendedName>
</protein>
<keyword evidence="1" id="KW-0694">RNA-binding</keyword>
<evidence type="ECO:0000256" key="1">
    <source>
        <dbReference type="PROSITE-ProRule" id="PRU00176"/>
    </source>
</evidence>
<proteinExistence type="predicted"/>
<evidence type="ECO:0000256" key="2">
    <source>
        <dbReference type="SAM" id="SignalP"/>
    </source>
</evidence>
<evidence type="ECO:0000313" key="4">
    <source>
        <dbReference type="EMBL" id="EKX36095.1"/>
    </source>
</evidence>
<dbReference type="GO" id="GO:0032259">
    <property type="term" value="P:methylation"/>
    <property type="evidence" value="ECO:0007669"/>
    <property type="project" value="InterPro"/>
</dbReference>
<dbReference type="GeneID" id="17292806"/>
<dbReference type="STRING" id="905079.L1IJW1"/>
<dbReference type="EnsemblProtists" id="EKX36095">
    <property type="protein sequence ID" value="EKX36095"/>
    <property type="gene ID" value="GUITHDRAFT_117765"/>
</dbReference>
<keyword evidence="6" id="KW-1185">Reference proteome</keyword>
<keyword evidence="2" id="KW-0732">Signal</keyword>
<reference evidence="6" key="2">
    <citation type="submission" date="2012-11" db="EMBL/GenBank/DDBJ databases">
        <authorList>
            <person name="Kuo A."/>
            <person name="Curtis B.A."/>
            <person name="Tanifuji G."/>
            <person name="Burki F."/>
            <person name="Gruber A."/>
            <person name="Irimia M."/>
            <person name="Maruyama S."/>
            <person name="Arias M.C."/>
            <person name="Ball S.G."/>
            <person name="Gile G.H."/>
            <person name="Hirakawa Y."/>
            <person name="Hopkins J.F."/>
            <person name="Rensing S.A."/>
            <person name="Schmutz J."/>
            <person name="Symeonidi A."/>
            <person name="Elias M."/>
            <person name="Eveleigh R.J."/>
            <person name="Herman E.K."/>
            <person name="Klute M.J."/>
            <person name="Nakayama T."/>
            <person name="Obornik M."/>
            <person name="Reyes-Prieto A."/>
            <person name="Armbrust E.V."/>
            <person name="Aves S.J."/>
            <person name="Beiko R.G."/>
            <person name="Coutinho P."/>
            <person name="Dacks J.B."/>
            <person name="Durnford D.G."/>
            <person name="Fast N.M."/>
            <person name="Green B.R."/>
            <person name="Grisdale C."/>
            <person name="Hempe F."/>
            <person name="Henrissat B."/>
            <person name="Hoppner M.P."/>
            <person name="Ishida K.-I."/>
            <person name="Kim E."/>
            <person name="Koreny L."/>
            <person name="Kroth P.G."/>
            <person name="Liu Y."/>
            <person name="Malik S.-B."/>
            <person name="Maier U.G."/>
            <person name="McRose D."/>
            <person name="Mock T."/>
            <person name="Neilson J.A."/>
            <person name="Onodera N.T."/>
            <person name="Poole A.M."/>
            <person name="Pritham E.J."/>
            <person name="Richards T.A."/>
            <person name="Rocap G."/>
            <person name="Roy S.W."/>
            <person name="Sarai C."/>
            <person name="Schaack S."/>
            <person name="Shirato S."/>
            <person name="Slamovits C.H."/>
            <person name="Spencer D.F."/>
            <person name="Suzuki S."/>
            <person name="Worden A.Z."/>
            <person name="Zauner S."/>
            <person name="Barry K."/>
            <person name="Bell C."/>
            <person name="Bharti A.K."/>
            <person name="Crow J.A."/>
            <person name="Grimwood J."/>
            <person name="Kramer R."/>
            <person name="Lindquist E."/>
            <person name="Lucas S."/>
            <person name="Salamov A."/>
            <person name="McFadden G.I."/>
            <person name="Lane C.E."/>
            <person name="Keeling P.J."/>
            <person name="Gray M.W."/>
            <person name="Grigoriev I.V."/>
            <person name="Archibald J.M."/>
        </authorList>
    </citation>
    <scope>NUCLEOTIDE SEQUENCE</scope>
    <source>
        <strain evidence="6">CCMP2712</strain>
    </source>
</reference>
<reference evidence="5" key="3">
    <citation type="submission" date="2016-03" db="UniProtKB">
        <authorList>
            <consortium name="EnsemblProtists"/>
        </authorList>
    </citation>
    <scope>IDENTIFICATION</scope>
</reference>
<dbReference type="PaxDb" id="55529-EKX36095"/>
<feature type="chain" id="PRO_5008770109" description="RRM domain-containing protein" evidence="2">
    <location>
        <begin position="26"/>
        <end position="504"/>
    </location>
</feature>
<dbReference type="GO" id="GO:0008168">
    <property type="term" value="F:methyltransferase activity"/>
    <property type="evidence" value="ECO:0007669"/>
    <property type="project" value="InterPro"/>
</dbReference>
<dbReference type="OrthoDB" id="48961at2759"/>
<accession>L1IJW1</accession>
<dbReference type="InterPro" id="IPR029063">
    <property type="entry name" value="SAM-dependent_MTases_sf"/>
</dbReference>
<dbReference type="InterPro" id="IPR002877">
    <property type="entry name" value="RNA_MeTrfase_FtsJ_dom"/>
</dbReference>
<reference evidence="4 6" key="1">
    <citation type="journal article" date="2012" name="Nature">
        <title>Algal genomes reveal evolutionary mosaicism and the fate of nucleomorphs.</title>
        <authorList>
            <consortium name="DOE Joint Genome Institute"/>
            <person name="Curtis B.A."/>
            <person name="Tanifuji G."/>
            <person name="Burki F."/>
            <person name="Gruber A."/>
            <person name="Irimia M."/>
            <person name="Maruyama S."/>
            <person name="Arias M.C."/>
            <person name="Ball S.G."/>
            <person name="Gile G.H."/>
            <person name="Hirakawa Y."/>
            <person name="Hopkins J.F."/>
            <person name="Kuo A."/>
            <person name="Rensing S.A."/>
            <person name="Schmutz J."/>
            <person name="Symeonidi A."/>
            <person name="Elias M."/>
            <person name="Eveleigh R.J."/>
            <person name="Herman E.K."/>
            <person name="Klute M.J."/>
            <person name="Nakayama T."/>
            <person name="Obornik M."/>
            <person name="Reyes-Prieto A."/>
            <person name="Armbrust E.V."/>
            <person name="Aves S.J."/>
            <person name="Beiko R.G."/>
            <person name="Coutinho P."/>
            <person name="Dacks J.B."/>
            <person name="Durnford D.G."/>
            <person name="Fast N.M."/>
            <person name="Green B.R."/>
            <person name="Grisdale C.J."/>
            <person name="Hempel F."/>
            <person name="Henrissat B."/>
            <person name="Hoppner M.P."/>
            <person name="Ishida K."/>
            <person name="Kim E."/>
            <person name="Koreny L."/>
            <person name="Kroth P.G."/>
            <person name="Liu Y."/>
            <person name="Malik S.B."/>
            <person name="Maier U.G."/>
            <person name="McRose D."/>
            <person name="Mock T."/>
            <person name="Neilson J.A."/>
            <person name="Onodera N.T."/>
            <person name="Poole A.M."/>
            <person name="Pritham E.J."/>
            <person name="Richards T.A."/>
            <person name="Rocap G."/>
            <person name="Roy S.W."/>
            <person name="Sarai C."/>
            <person name="Schaack S."/>
            <person name="Shirato S."/>
            <person name="Slamovits C.H."/>
            <person name="Spencer D.F."/>
            <person name="Suzuki S."/>
            <person name="Worden A.Z."/>
            <person name="Zauner S."/>
            <person name="Barry K."/>
            <person name="Bell C."/>
            <person name="Bharti A.K."/>
            <person name="Crow J.A."/>
            <person name="Grimwood J."/>
            <person name="Kramer R."/>
            <person name="Lindquist E."/>
            <person name="Lucas S."/>
            <person name="Salamov A."/>
            <person name="McFadden G.I."/>
            <person name="Lane C.E."/>
            <person name="Keeling P.J."/>
            <person name="Gray M.W."/>
            <person name="Grigoriev I.V."/>
            <person name="Archibald J.M."/>
        </authorList>
    </citation>
    <scope>NUCLEOTIDE SEQUENCE</scope>
    <source>
        <strain evidence="4 6">CCMP2712</strain>
    </source>
</reference>
<feature type="domain" description="RRM" evidence="3">
    <location>
        <begin position="61"/>
        <end position="137"/>
    </location>
</feature>
<gene>
    <name evidence="4" type="ORF">GUITHDRAFT_117765</name>
</gene>
<dbReference type="Gene3D" id="3.30.70.330">
    <property type="match status" value="1"/>
</dbReference>
<dbReference type="InterPro" id="IPR000504">
    <property type="entry name" value="RRM_dom"/>
</dbReference>
<dbReference type="KEGG" id="gtt:GUITHDRAFT_117765"/>
<feature type="signal peptide" evidence="2">
    <location>
        <begin position="1"/>
        <end position="25"/>
    </location>
</feature>
<sequence length="504" mass="56494">MTIRIGYYCLLGLLVPLVIDISVCAGAFQAPASPLGARARSSLPSSCCSAKRLEEGREDPHRIFVGGTSYQDRASLLRAYFERAGSIRQVEQSSRGYAIISFEDEASWSRALSLPCDESLFKEIRPARPLSRKHTDDRKAETAEVEEGYDVALLVPYTHSHRVREMVSELLGSSLDHASIVPAYEERVKRVNFVLLRLHFPASASSWSLQHRTEQSRRAADVIVENAAMQSVIHRVFILDREVGKAVGSLEEGLLCLSRQIAYWNCSRPEAGGEASCQSLGGCHRRCWWRDLAPVSVRVSSSPTISTQLCVEFLERRGVACSPQHYNLIASIVQLPGNKFYTGVAEKTRAVDQVQVPQLSPVSRAFLKLEEVFVRWNQPLPASIMALDAGSAPGGWSKWLVEHRARTVIAVDPAEMLYRPENERGEGEDGGESVSFRHMKMTLQESIPVLQREGFRFNLFVSDMYLSPKMSAVDVFNEVNDDDDWEEEDEEDVKEMRQTEVVVL</sequence>
<dbReference type="SUPFAM" id="SSF53335">
    <property type="entry name" value="S-adenosyl-L-methionine-dependent methyltransferases"/>
    <property type="match status" value="1"/>
</dbReference>
<dbReference type="AlphaFoldDB" id="L1IJW1"/>
<dbReference type="SUPFAM" id="SSF54928">
    <property type="entry name" value="RNA-binding domain, RBD"/>
    <property type="match status" value="1"/>
</dbReference>
<evidence type="ECO:0000313" key="6">
    <source>
        <dbReference type="Proteomes" id="UP000011087"/>
    </source>
</evidence>
<dbReference type="Pfam" id="PF01728">
    <property type="entry name" value="FtsJ"/>
    <property type="match status" value="1"/>
</dbReference>
<dbReference type="PROSITE" id="PS50102">
    <property type="entry name" value="RRM"/>
    <property type="match status" value="1"/>
</dbReference>
<dbReference type="GO" id="GO:0003723">
    <property type="term" value="F:RNA binding"/>
    <property type="evidence" value="ECO:0007669"/>
    <property type="project" value="UniProtKB-UniRule"/>
</dbReference>
<dbReference type="RefSeq" id="XP_005823075.1">
    <property type="nucleotide sequence ID" value="XM_005823018.1"/>
</dbReference>
<dbReference type="EMBL" id="JH993079">
    <property type="protein sequence ID" value="EKX36095.1"/>
    <property type="molecule type" value="Genomic_DNA"/>
</dbReference>
<evidence type="ECO:0000259" key="3">
    <source>
        <dbReference type="PROSITE" id="PS50102"/>
    </source>
</evidence>